<feature type="transmembrane region" description="Helical" evidence="2">
    <location>
        <begin position="6"/>
        <end position="23"/>
    </location>
</feature>
<dbReference type="EMBL" id="BARU01000050">
    <property type="protein sequence ID" value="GAH26211.1"/>
    <property type="molecule type" value="Genomic_DNA"/>
</dbReference>
<dbReference type="AlphaFoldDB" id="X1DYV7"/>
<dbReference type="Pfam" id="PF23343">
    <property type="entry name" value="REP_ORF2-G2P"/>
    <property type="match status" value="1"/>
</dbReference>
<evidence type="ECO:0000256" key="2">
    <source>
        <dbReference type="SAM" id="Phobius"/>
    </source>
</evidence>
<evidence type="ECO:0000313" key="4">
    <source>
        <dbReference type="EMBL" id="GAH26211.1"/>
    </source>
</evidence>
<evidence type="ECO:0000259" key="3">
    <source>
        <dbReference type="Pfam" id="PF23343"/>
    </source>
</evidence>
<organism evidence="4">
    <name type="scientific">marine sediment metagenome</name>
    <dbReference type="NCBI Taxonomy" id="412755"/>
    <lineage>
        <taxon>unclassified sequences</taxon>
        <taxon>metagenomes</taxon>
        <taxon>ecological metagenomes</taxon>
    </lineage>
</organism>
<feature type="region of interest" description="Disordered" evidence="1">
    <location>
        <begin position="262"/>
        <end position="290"/>
    </location>
</feature>
<name>X1DYV7_9ZZZZ</name>
<protein>
    <recommendedName>
        <fullName evidence="3">Replication-associated protein ORF2/G2P domain-containing protein</fullName>
    </recommendedName>
</protein>
<proteinExistence type="predicted"/>
<keyword evidence="2" id="KW-0472">Membrane</keyword>
<keyword evidence="2" id="KW-0812">Transmembrane</keyword>
<feature type="domain" description="Replication-associated protein ORF2/G2P" evidence="3">
    <location>
        <begin position="133"/>
        <end position="244"/>
    </location>
</feature>
<gene>
    <name evidence="4" type="ORF">S03H2_00334</name>
</gene>
<comment type="caution">
    <text evidence="4">The sequence shown here is derived from an EMBL/GenBank/DDBJ whole genome shotgun (WGS) entry which is preliminary data.</text>
</comment>
<evidence type="ECO:0000256" key="1">
    <source>
        <dbReference type="SAM" id="MobiDB-lite"/>
    </source>
</evidence>
<keyword evidence="2" id="KW-1133">Transmembrane helix</keyword>
<accession>X1DYV7</accession>
<reference evidence="4" key="1">
    <citation type="journal article" date="2014" name="Front. Microbiol.">
        <title>High frequency of phylogenetically diverse reductive dehalogenase-homologous genes in deep subseafloor sedimentary metagenomes.</title>
        <authorList>
            <person name="Kawai M."/>
            <person name="Futagami T."/>
            <person name="Toyoda A."/>
            <person name="Takaki Y."/>
            <person name="Nishi S."/>
            <person name="Hori S."/>
            <person name="Arai W."/>
            <person name="Tsubouchi T."/>
            <person name="Morono Y."/>
            <person name="Uchiyama I."/>
            <person name="Ito T."/>
            <person name="Fujiyama A."/>
            <person name="Inagaki F."/>
            <person name="Takami H."/>
        </authorList>
    </citation>
    <scope>NUCLEOTIDE SEQUENCE</scope>
    <source>
        <strain evidence="4">Expedition CK06-06</strain>
    </source>
</reference>
<sequence length="290" mass="32691">MDRRLPYLTAAVLSFIVLIWLVGKINNRVEIYPGPAQLGVSLFSELERTAGELAVSQVYGADARAVDKKAALAPAQTNSSPLPRELPDILRAEQRRLEGIRLPPGYRFFPDRDRETYSRFIEWTMGAGNPDSWFATLTFRDFVSDYRAGKMLERWTGRMSEAVYSRCRRLEESRSVSGLRWIAATEWQKRDVIHLHLVLIANGLADLSRKRWERRWENHGGGFARLYDADLHAAPYLSKYLNKSRGGEIRWGGTWTGITPPASLDPGANSLSNTREPGADCQVGAPLRSA</sequence>
<dbReference type="InterPro" id="IPR056906">
    <property type="entry name" value="ORF2/G2P_dom"/>
</dbReference>